<dbReference type="RefSeq" id="XP_003956711.1">
    <property type="nucleotide sequence ID" value="XM_003956662.1"/>
</dbReference>
<dbReference type="InParanoid" id="H2AT76"/>
<dbReference type="AlphaFoldDB" id="H2AT76"/>
<dbReference type="FunCoup" id="H2AT76">
    <property type="interactions" value="47"/>
</dbReference>
<protein>
    <submittedName>
        <fullName evidence="3">Uncharacterized protein</fullName>
    </submittedName>
</protein>
<dbReference type="KEGG" id="kaf:KAFR_0C05850"/>
<sequence length="234" mass="26566">MYKIRTIPVIIILAFLLCLNATSIAVEYDSPLPVANFDQTVKQIEDSLLNRTLTEKDQERVQLLSVGFKKVYRKYNTSPVLLYGISRLLKQKIEFMKNEKNVSIHHQIESLHRALQFALNHHPNDNVKVTVQHLERMEKSKVKKMYDKIFNNGSKQQNDSVNAIQNNKGIIGPEILRFAKGGATSMILLAGVADLCALAPAFFCVLSAVASTIAIVRWLDHFNLHLYDDTINYP</sequence>
<keyword evidence="1" id="KW-0812">Transmembrane</keyword>
<evidence type="ECO:0000313" key="4">
    <source>
        <dbReference type="Proteomes" id="UP000005220"/>
    </source>
</evidence>
<keyword evidence="1" id="KW-1133">Transmembrane helix</keyword>
<keyword evidence="1" id="KW-0472">Membrane</keyword>
<evidence type="ECO:0000256" key="1">
    <source>
        <dbReference type="SAM" id="Phobius"/>
    </source>
</evidence>
<keyword evidence="2" id="KW-0732">Signal</keyword>
<dbReference type="Proteomes" id="UP000005220">
    <property type="component" value="Chromosome 3"/>
</dbReference>
<evidence type="ECO:0000313" key="3">
    <source>
        <dbReference type="EMBL" id="CCF57576.1"/>
    </source>
</evidence>
<feature type="signal peptide" evidence="2">
    <location>
        <begin position="1"/>
        <end position="25"/>
    </location>
</feature>
<evidence type="ECO:0000256" key="2">
    <source>
        <dbReference type="SAM" id="SignalP"/>
    </source>
</evidence>
<feature type="chain" id="PRO_5003559921" evidence="2">
    <location>
        <begin position="26"/>
        <end position="234"/>
    </location>
</feature>
<proteinExistence type="predicted"/>
<feature type="transmembrane region" description="Helical" evidence="1">
    <location>
        <begin position="197"/>
        <end position="219"/>
    </location>
</feature>
<organism evidence="3 4">
    <name type="scientific">Kazachstania africana (strain ATCC 22294 / BCRC 22015 / CBS 2517 / CECT 1963 / NBRC 1671 / NRRL Y-8276)</name>
    <name type="common">Yeast</name>
    <name type="synonym">Kluyveromyces africanus</name>
    <dbReference type="NCBI Taxonomy" id="1071382"/>
    <lineage>
        <taxon>Eukaryota</taxon>
        <taxon>Fungi</taxon>
        <taxon>Dikarya</taxon>
        <taxon>Ascomycota</taxon>
        <taxon>Saccharomycotina</taxon>
        <taxon>Saccharomycetes</taxon>
        <taxon>Saccharomycetales</taxon>
        <taxon>Saccharomycetaceae</taxon>
        <taxon>Kazachstania</taxon>
    </lineage>
</organism>
<dbReference type="EMBL" id="HE650823">
    <property type="protein sequence ID" value="CCF57576.1"/>
    <property type="molecule type" value="Genomic_DNA"/>
</dbReference>
<dbReference type="GeneID" id="13885494"/>
<dbReference type="HOGENOM" id="CLU_1185167_0_0_1"/>
<keyword evidence="4" id="KW-1185">Reference proteome</keyword>
<name>H2AT76_KAZAF</name>
<gene>
    <name evidence="3" type="primary">KAFR0C05850</name>
    <name evidence="3" type="ORF">KAFR_0C05850</name>
</gene>
<accession>H2AT76</accession>
<reference evidence="3 4" key="1">
    <citation type="journal article" date="2011" name="Proc. Natl. Acad. Sci. U.S.A.">
        <title>Evolutionary erosion of yeast sex chromosomes by mating-type switching accidents.</title>
        <authorList>
            <person name="Gordon J.L."/>
            <person name="Armisen D."/>
            <person name="Proux-Wera E."/>
            <person name="Oheigeartaigh S.S."/>
            <person name="Byrne K.P."/>
            <person name="Wolfe K.H."/>
        </authorList>
    </citation>
    <scope>NUCLEOTIDE SEQUENCE [LARGE SCALE GENOMIC DNA]</scope>
    <source>
        <strain evidence="4">ATCC 22294 / BCRC 22015 / CBS 2517 / CECT 1963 / NBRC 1671 / NRRL Y-8276</strain>
    </source>
</reference>